<dbReference type="AlphaFoldDB" id="A0A9P6X5B1"/>
<sequence>MLKPSLPSNIEPLSKVNGDLTKLFREAKDNLDDCIQPLLNDKAAGPFSWFFQANGLHAHLGTVHLAEPGLYAAIHQGIIHFPRNLASFHEFKKPLALLFMVTFDLKQNATMIRKSIGCIDDCSSTIGGQSTVQIRG</sequence>
<evidence type="ECO:0000313" key="1">
    <source>
        <dbReference type="EMBL" id="KAG1305665.1"/>
    </source>
</evidence>
<dbReference type="EMBL" id="JAANQT010001311">
    <property type="protein sequence ID" value="KAG1305665.1"/>
    <property type="molecule type" value="Genomic_DNA"/>
</dbReference>
<name>A0A9P6X5B1_RHIOR</name>
<gene>
    <name evidence="1" type="ORF">G6F64_008201</name>
</gene>
<accession>A0A9P6X5B1</accession>
<reference evidence="1" key="1">
    <citation type="journal article" date="2020" name="Microb. Genom.">
        <title>Genetic diversity of clinical and environmental Mucorales isolates obtained from an investigation of mucormycosis cases among solid organ transplant recipients.</title>
        <authorList>
            <person name="Nguyen M.H."/>
            <person name="Kaul D."/>
            <person name="Muto C."/>
            <person name="Cheng S.J."/>
            <person name="Richter R.A."/>
            <person name="Bruno V.M."/>
            <person name="Liu G."/>
            <person name="Beyhan S."/>
            <person name="Sundermann A.J."/>
            <person name="Mounaud S."/>
            <person name="Pasculle A.W."/>
            <person name="Nierman W.C."/>
            <person name="Driscoll E."/>
            <person name="Cumbie R."/>
            <person name="Clancy C.J."/>
            <person name="Dupont C.L."/>
        </authorList>
    </citation>
    <scope>NUCLEOTIDE SEQUENCE</scope>
    <source>
        <strain evidence="1">GL11</strain>
    </source>
</reference>
<evidence type="ECO:0000313" key="2">
    <source>
        <dbReference type="Proteomes" id="UP000716291"/>
    </source>
</evidence>
<comment type="caution">
    <text evidence="1">The sequence shown here is derived from an EMBL/GenBank/DDBJ whole genome shotgun (WGS) entry which is preliminary data.</text>
</comment>
<organism evidence="1 2">
    <name type="scientific">Rhizopus oryzae</name>
    <name type="common">Mucormycosis agent</name>
    <name type="synonym">Rhizopus arrhizus var. delemar</name>
    <dbReference type="NCBI Taxonomy" id="64495"/>
    <lineage>
        <taxon>Eukaryota</taxon>
        <taxon>Fungi</taxon>
        <taxon>Fungi incertae sedis</taxon>
        <taxon>Mucoromycota</taxon>
        <taxon>Mucoromycotina</taxon>
        <taxon>Mucoromycetes</taxon>
        <taxon>Mucorales</taxon>
        <taxon>Mucorineae</taxon>
        <taxon>Rhizopodaceae</taxon>
        <taxon>Rhizopus</taxon>
    </lineage>
</organism>
<keyword evidence="2" id="KW-1185">Reference proteome</keyword>
<dbReference type="OrthoDB" id="2202996at2759"/>
<protein>
    <submittedName>
        <fullName evidence="1">Uncharacterized protein</fullName>
    </submittedName>
</protein>
<dbReference type="Proteomes" id="UP000716291">
    <property type="component" value="Unassembled WGS sequence"/>
</dbReference>
<proteinExistence type="predicted"/>